<dbReference type="AlphaFoldDB" id="A0A9D9EKX6"/>
<evidence type="ECO:0000256" key="5">
    <source>
        <dbReference type="ARBA" id="ARBA00023295"/>
    </source>
</evidence>
<evidence type="ECO:0000256" key="7">
    <source>
        <dbReference type="RuleBase" id="RU361153"/>
    </source>
</evidence>
<dbReference type="PROSITE" id="PS51257">
    <property type="entry name" value="PROKAR_LIPOPROTEIN"/>
    <property type="match status" value="1"/>
</dbReference>
<protein>
    <submittedName>
        <fullName evidence="10">Glycoside hydrolase family 5 protein</fullName>
    </submittedName>
</protein>
<gene>
    <name evidence="10" type="ORF">IAC29_08905</name>
</gene>
<name>A0A9D9EKX6_9BACT</name>
<dbReference type="SUPFAM" id="SSF51445">
    <property type="entry name" value="(Trans)glycosidases"/>
    <property type="match status" value="1"/>
</dbReference>
<dbReference type="PROSITE" id="PS00659">
    <property type="entry name" value="GLYCOSYL_HYDROL_F5"/>
    <property type="match status" value="1"/>
</dbReference>
<reference evidence="10" key="2">
    <citation type="journal article" date="2021" name="PeerJ">
        <title>Extensive microbial diversity within the chicken gut microbiome revealed by metagenomics and culture.</title>
        <authorList>
            <person name="Gilroy R."/>
            <person name="Ravi A."/>
            <person name="Getino M."/>
            <person name="Pursley I."/>
            <person name="Horton D.L."/>
            <person name="Alikhan N.F."/>
            <person name="Baker D."/>
            <person name="Gharbi K."/>
            <person name="Hall N."/>
            <person name="Watson M."/>
            <person name="Adriaenssens E.M."/>
            <person name="Foster-Nyarko E."/>
            <person name="Jarju S."/>
            <person name="Secka A."/>
            <person name="Antonio M."/>
            <person name="Oren A."/>
            <person name="Chaudhuri R.R."/>
            <person name="La Ragione R."/>
            <person name="Hildebrand F."/>
            <person name="Pallen M.J."/>
        </authorList>
    </citation>
    <scope>NUCLEOTIDE SEQUENCE</scope>
    <source>
        <strain evidence="10">20514</strain>
    </source>
</reference>
<evidence type="ECO:0000256" key="2">
    <source>
        <dbReference type="ARBA" id="ARBA00022801"/>
    </source>
</evidence>
<comment type="caution">
    <text evidence="10">The sequence shown here is derived from an EMBL/GenBank/DDBJ whole genome shotgun (WGS) entry which is preliminary data.</text>
</comment>
<comment type="similarity">
    <text evidence="1 7">Belongs to the glycosyl hydrolase 5 (cellulase A) family.</text>
</comment>
<dbReference type="Pfam" id="PF00150">
    <property type="entry name" value="Cellulase"/>
    <property type="match status" value="1"/>
</dbReference>
<dbReference type="GO" id="GO:0009986">
    <property type="term" value="C:cell surface"/>
    <property type="evidence" value="ECO:0007669"/>
    <property type="project" value="TreeGrafter"/>
</dbReference>
<keyword evidence="8" id="KW-0732">Signal</keyword>
<evidence type="ECO:0000259" key="9">
    <source>
        <dbReference type="Pfam" id="PF00150"/>
    </source>
</evidence>
<dbReference type="GO" id="GO:0008422">
    <property type="term" value="F:beta-glucosidase activity"/>
    <property type="evidence" value="ECO:0007669"/>
    <property type="project" value="TreeGrafter"/>
</dbReference>
<dbReference type="EMBL" id="JADIMQ010000126">
    <property type="protein sequence ID" value="MBO8449374.1"/>
    <property type="molecule type" value="Genomic_DNA"/>
</dbReference>
<keyword evidence="6" id="KW-0624">Polysaccharide degradation</keyword>
<keyword evidence="5 7" id="KW-0326">Glycosidase</keyword>
<dbReference type="PANTHER" id="PTHR31297:SF41">
    <property type="entry name" value="ENDOGLUCANASE, PUTATIVE (AFU_ORTHOLOGUE AFUA_5G01830)-RELATED"/>
    <property type="match status" value="1"/>
</dbReference>
<dbReference type="InterPro" id="IPR001547">
    <property type="entry name" value="Glyco_hydro_5"/>
</dbReference>
<evidence type="ECO:0000313" key="11">
    <source>
        <dbReference type="Proteomes" id="UP000810252"/>
    </source>
</evidence>
<proteinExistence type="inferred from homology"/>
<organism evidence="10 11">
    <name type="scientific">Candidatus Cryptobacteroides merdigallinarum</name>
    <dbReference type="NCBI Taxonomy" id="2840770"/>
    <lineage>
        <taxon>Bacteria</taxon>
        <taxon>Pseudomonadati</taxon>
        <taxon>Bacteroidota</taxon>
        <taxon>Bacteroidia</taxon>
        <taxon>Bacteroidales</taxon>
        <taxon>Candidatus Cryptobacteroides</taxon>
    </lineage>
</organism>
<keyword evidence="4" id="KW-0119">Carbohydrate metabolism</keyword>
<dbReference type="GO" id="GO:0005576">
    <property type="term" value="C:extracellular region"/>
    <property type="evidence" value="ECO:0007669"/>
    <property type="project" value="TreeGrafter"/>
</dbReference>
<dbReference type="InterPro" id="IPR017853">
    <property type="entry name" value="GH"/>
</dbReference>
<reference evidence="10" key="1">
    <citation type="submission" date="2020-10" db="EMBL/GenBank/DDBJ databases">
        <authorList>
            <person name="Gilroy R."/>
        </authorList>
    </citation>
    <scope>NUCLEOTIDE SEQUENCE</scope>
    <source>
        <strain evidence="10">20514</strain>
    </source>
</reference>
<dbReference type="GO" id="GO:0030245">
    <property type="term" value="P:cellulose catabolic process"/>
    <property type="evidence" value="ECO:0007669"/>
    <property type="project" value="UniProtKB-KW"/>
</dbReference>
<dbReference type="InterPro" id="IPR050386">
    <property type="entry name" value="Glycosyl_hydrolase_5"/>
</dbReference>
<evidence type="ECO:0000256" key="3">
    <source>
        <dbReference type="ARBA" id="ARBA00023001"/>
    </source>
</evidence>
<dbReference type="Proteomes" id="UP000810252">
    <property type="component" value="Unassembled WGS sequence"/>
</dbReference>
<evidence type="ECO:0000256" key="6">
    <source>
        <dbReference type="ARBA" id="ARBA00023326"/>
    </source>
</evidence>
<evidence type="ECO:0000256" key="8">
    <source>
        <dbReference type="SAM" id="SignalP"/>
    </source>
</evidence>
<evidence type="ECO:0000313" key="10">
    <source>
        <dbReference type="EMBL" id="MBO8449374.1"/>
    </source>
</evidence>
<evidence type="ECO:0000256" key="4">
    <source>
        <dbReference type="ARBA" id="ARBA00023277"/>
    </source>
</evidence>
<dbReference type="InterPro" id="IPR018087">
    <property type="entry name" value="Glyco_hydro_5_CS"/>
</dbReference>
<evidence type="ECO:0000256" key="1">
    <source>
        <dbReference type="ARBA" id="ARBA00005641"/>
    </source>
</evidence>
<feature type="signal peptide" evidence="8">
    <location>
        <begin position="1"/>
        <end position="18"/>
    </location>
</feature>
<dbReference type="Gene3D" id="3.20.20.80">
    <property type="entry name" value="Glycosidases"/>
    <property type="match status" value="1"/>
</dbReference>
<keyword evidence="3" id="KW-0136">Cellulose degradation</keyword>
<sequence>MKRIIGLIALVLGMAACTGNTGTPSENDFIRVSGKDLVATDGSKFFIKGTNLGCWLNPEGYMFGFGRASSARLINTMFCELVGPDRTAEFWKRFKDNYVTRADIDFIASCGANTIRIPFNYRLFTDEDYMGLTSGQDGFERIDSAVVWCREAGLKVILDMHDAPGGQTGDNIDDSYGYPWLFESTASQELFYDIWVRIASHYKDETAILGYELMNEPVAPYFENMDDLNSRFLPVCREAVARIRQVDTNHIIILGAPQWNTNFKPVTDWQFDDKMMLTCHRYGGEAGEEGIREYIEFRDSTGLPMYMGEIGHNTYEWQETYSRVMQENNIGYTFWPYKKRDIECMRAFDVPEGWDELVVRFAESDRKDFAAIRAARPDQEAAWKAMCEFTENIRFEKCHTLDDYVDSMLLP</sequence>
<keyword evidence="2 7" id="KW-0378">Hydrolase</keyword>
<dbReference type="PANTHER" id="PTHR31297">
    <property type="entry name" value="GLUCAN ENDO-1,6-BETA-GLUCOSIDASE B"/>
    <property type="match status" value="1"/>
</dbReference>
<accession>A0A9D9EKX6</accession>
<feature type="chain" id="PRO_5038996991" evidence="8">
    <location>
        <begin position="19"/>
        <end position="411"/>
    </location>
</feature>
<feature type="domain" description="Glycoside hydrolase family 5" evidence="9">
    <location>
        <begin position="97"/>
        <end position="338"/>
    </location>
</feature>